<keyword evidence="4" id="KW-1185">Reference proteome</keyword>
<sequence length="176" mass="18109">MARPVRPARLRTLTCVTAPAVALAVPAAARVAAPVGASGAGTPAGAAAPIVAATPYMGFSTWSLESTNFPGCGGENWLTESHVLQQADVLASKPKSHGYNYVHVDAGWNVDNGKNVSDDYARPTAGGTTCPTWTGPPSDHPPDPNQHNGRIAAGPPTPSAMATCWNNKSRTLLAKS</sequence>
<keyword evidence="2" id="KW-0732">Signal</keyword>
<evidence type="ECO:0000313" key="4">
    <source>
        <dbReference type="Proteomes" id="UP001333996"/>
    </source>
</evidence>
<dbReference type="SUPFAM" id="SSF51445">
    <property type="entry name" value="(Trans)glycosidases"/>
    <property type="match status" value="1"/>
</dbReference>
<dbReference type="Gene3D" id="3.20.20.70">
    <property type="entry name" value="Aldolase class I"/>
    <property type="match status" value="1"/>
</dbReference>
<name>A0ABU7FIX2_9ACTN</name>
<comment type="caution">
    <text evidence="3">The sequence shown here is derived from an EMBL/GenBank/DDBJ whole genome shotgun (WGS) entry which is preliminary data.</text>
</comment>
<feature type="compositionally biased region" description="Low complexity" evidence="1">
    <location>
        <begin position="124"/>
        <end position="137"/>
    </location>
</feature>
<accession>A0ABU7FIX2</accession>
<evidence type="ECO:0000256" key="2">
    <source>
        <dbReference type="SAM" id="SignalP"/>
    </source>
</evidence>
<evidence type="ECO:0000313" key="3">
    <source>
        <dbReference type="EMBL" id="MED7823089.1"/>
    </source>
</evidence>
<dbReference type="EMBL" id="JAYWVC010000036">
    <property type="protein sequence ID" value="MED7823089.1"/>
    <property type="molecule type" value="Genomic_DNA"/>
</dbReference>
<dbReference type="InterPro" id="IPR013785">
    <property type="entry name" value="Aldolase_TIM"/>
</dbReference>
<reference evidence="3" key="1">
    <citation type="submission" date="2024-01" db="EMBL/GenBank/DDBJ databases">
        <title>First draft genome sequence data of TA4-1, the type strain of Gram-positive actinobacterium Streptomyces chiangmaiensis.</title>
        <authorList>
            <person name="Yasawong M."/>
            <person name="Nantapong N."/>
        </authorList>
    </citation>
    <scope>NUCLEOTIDE SEQUENCE</scope>
    <source>
        <strain evidence="3">TA4-1</strain>
    </source>
</reference>
<dbReference type="InterPro" id="IPR017853">
    <property type="entry name" value="GH"/>
</dbReference>
<organism evidence="3 4">
    <name type="scientific">Streptomyces chiangmaiensis</name>
    <dbReference type="NCBI Taxonomy" id="766497"/>
    <lineage>
        <taxon>Bacteria</taxon>
        <taxon>Bacillati</taxon>
        <taxon>Actinomycetota</taxon>
        <taxon>Actinomycetes</taxon>
        <taxon>Kitasatosporales</taxon>
        <taxon>Streptomycetaceae</taxon>
        <taxon>Streptomyces</taxon>
    </lineage>
</organism>
<protein>
    <recommendedName>
        <fullName evidence="5">Alpha-galactosidase</fullName>
    </recommendedName>
</protein>
<dbReference type="RefSeq" id="WP_329507514.1">
    <property type="nucleotide sequence ID" value="NZ_BAAAYZ010000217.1"/>
</dbReference>
<feature type="chain" id="PRO_5046984676" description="Alpha-galactosidase" evidence="2">
    <location>
        <begin position="25"/>
        <end position="176"/>
    </location>
</feature>
<feature type="region of interest" description="Disordered" evidence="1">
    <location>
        <begin position="124"/>
        <end position="176"/>
    </location>
</feature>
<proteinExistence type="predicted"/>
<gene>
    <name evidence="3" type="ORF">VXC91_14125</name>
</gene>
<evidence type="ECO:0008006" key="5">
    <source>
        <dbReference type="Google" id="ProtNLM"/>
    </source>
</evidence>
<dbReference type="Proteomes" id="UP001333996">
    <property type="component" value="Unassembled WGS sequence"/>
</dbReference>
<feature type="signal peptide" evidence="2">
    <location>
        <begin position="1"/>
        <end position="24"/>
    </location>
</feature>
<evidence type="ECO:0000256" key="1">
    <source>
        <dbReference type="SAM" id="MobiDB-lite"/>
    </source>
</evidence>